<keyword evidence="3" id="KW-0378">Hydrolase</keyword>
<dbReference type="GO" id="GO:0004527">
    <property type="term" value="F:exonuclease activity"/>
    <property type="evidence" value="ECO:0007669"/>
    <property type="project" value="UniProtKB-KW"/>
</dbReference>
<dbReference type="InterPro" id="IPR036691">
    <property type="entry name" value="Endo/exonu/phosph_ase_sf"/>
</dbReference>
<gene>
    <name evidence="2" type="ORF">TL5118_00576</name>
    <name evidence="3" type="ORF">TL5120_01614</name>
</gene>
<dbReference type="SUPFAM" id="SSF56219">
    <property type="entry name" value="DNase I-like"/>
    <property type="match status" value="1"/>
</dbReference>
<dbReference type="GO" id="GO:0016020">
    <property type="term" value="C:membrane"/>
    <property type="evidence" value="ECO:0007669"/>
    <property type="project" value="GOC"/>
</dbReference>
<dbReference type="AlphaFoldDB" id="A0A0P1FTB6"/>
<keyword evidence="3" id="KW-0255">Endonuclease</keyword>
<feature type="domain" description="Endonuclease/exonuclease/phosphatase" evidence="1">
    <location>
        <begin position="61"/>
        <end position="277"/>
    </location>
</feature>
<dbReference type="PANTHER" id="PTHR14859:SF1">
    <property type="entry name" value="PGAP2-INTERACTING PROTEIN"/>
    <property type="match status" value="1"/>
</dbReference>
<evidence type="ECO:0000313" key="2">
    <source>
        <dbReference type="EMBL" id="CUH63702.1"/>
    </source>
</evidence>
<reference evidence="3 5" key="1">
    <citation type="submission" date="2015-09" db="EMBL/GenBank/DDBJ databases">
        <authorList>
            <consortium name="Swine Surveillance"/>
        </authorList>
    </citation>
    <scope>NUCLEOTIDE SEQUENCE [LARGE SCALE GENOMIC DNA]</scope>
    <source>
        <strain evidence="3 5">5120</strain>
    </source>
</reference>
<evidence type="ECO:0000313" key="5">
    <source>
        <dbReference type="Proteomes" id="UP000051887"/>
    </source>
</evidence>
<keyword evidence="4" id="KW-1185">Reference proteome</keyword>
<dbReference type="Proteomes" id="UP000051086">
    <property type="component" value="Unassembled WGS sequence"/>
</dbReference>
<dbReference type="GO" id="GO:0004519">
    <property type="term" value="F:endonuclease activity"/>
    <property type="evidence" value="ECO:0007669"/>
    <property type="project" value="UniProtKB-KW"/>
</dbReference>
<name>A0A0P1FTB6_9RHOB</name>
<sequence>MTETVQKLPAVSEAQLAEIRAADRTGAAHRNLLAAVPAMQMLEVGGSAAAQLLPAAFNIAAWNVERGLFPDKCAAALAGHAPQVVLLSEVDNGMARTGQANTTAEMAAAMGMHYAYGVEFLEMDLGGLVERQFCRDDFNALGFHGNAILSAVPFTRLALMRLDEEGHWFQIGPDSAGDPGQPRLGGRMAISAELATEAGPICVVSVHLESNAKGDYRGRQFADLLDRVQAFAGDLPVVIGGDLNTGCQNPPDYDWREEPLFALAAAQGYSWAATPDGPTIRASLISLQPTLGMKLDWFATRGLRAEPVAVLPAL</sequence>
<evidence type="ECO:0000313" key="4">
    <source>
        <dbReference type="Proteomes" id="UP000051086"/>
    </source>
</evidence>
<keyword evidence="3" id="KW-0269">Exonuclease</keyword>
<keyword evidence="3" id="KW-0540">Nuclease</keyword>
<accession>A0A0P1FTB6</accession>
<dbReference type="RefSeq" id="WP_058243097.1">
    <property type="nucleotide sequence ID" value="NZ_CYSB01000008.1"/>
</dbReference>
<dbReference type="PANTHER" id="PTHR14859">
    <property type="entry name" value="CALCOFLUOR WHITE HYPERSENSITIVE PROTEIN PRECURSOR"/>
    <property type="match status" value="1"/>
</dbReference>
<dbReference type="InterPro" id="IPR005135">
    <property type="entry name" value="Endo/exonuclease/phosphatase"/>
</dbReference>
<dbReference type="InterPro" id="IPR051916">
    <property type="entry name" value="GPI-anchor_lipid_remodeler"/>
</dbReference>
<dbReference type="OrthoDB" id="8047712at2"/>
<proteinExistence type="predicted"/>
<dbReference type="Gene3D" id="3.60.10.10">
    <property type="entry name" value="Endonuclease/exonuclease/phosphatase"/>
    <property type="match status" value="1"/>
</dbReference>
<reference evidence="2 4" key="2">
    <citation type="submission" date="2015-09" db="EMBL/GenBank/DDBJ databases">
        <authorList>
            <person name="Rodrigo-Torres L."/>
            <person name="Arahal D.R."/>
        </authorList>
    </citation>
    <scope>NUCLEOTIDE SEQUENCE [LARGE SCALE GENOMIC DNA]</scope>
    <source>
        <strain evidence="2 4">CECT 5118</strain>
    </source>
</reference>
<dbReference type="EMBL" id="CYSB01000008">
    <property type="protein sequence ID" value="CUH63702.1"/>
    <property type="molecule type" value="Genomic_DNA"/>
</dbReference>
<evidence type="ECO:0000259" key="1">
    <source>
        <dbReference type="Pfam" id="PF03372"/>
    </source>
</evidence>
<dbReference type="EMBL" id="CYSC01000026">
    <property type="protein sequence ID" value="CUH71822.1"/>
    <property type="molecule type" value="Genomic_DNA"/>
</dbReference>
<dbReference type="Proteomes" id="UP000051887">
    <property type="component" value="Unassembled WGS sequence"/>
</dbReference>
<protein>
    <submittedName>
        <fullName evidence="3">Endonuclease/Exonuclease/phosphatase family protein</fullName>
    </submittedName>
</protein>
<dbReference type="GO" id="GO:0006506">
    <property type="term" value="P:GPI anchor biosynthetic process"/>
    <property type="evidence" value="ECO:0007669"/>
    <property type="project" value="TreeGrafter"/>
</dbReference>
<dbReference type="Pfam" id="PF03372">
    <property type="entry name" value="Exo_endo_phos"/>
    <property type="match status" value="1"/>
</dbReference>
<organism evidence="3 5">
    <name type="scientific">Thalassovita autumnalis</name>
    <dbReference type="NCBI Taxonomy" id="2072972"/>
    <lineage>
        <taxon>Bacteria</taxon>
        <taxon>Pseudomonadati</taxon>
        <taxon>Pseudomonadota</taxon>
        <taxon>Alphaproteobacteria</taxon>
        <taxon>Rhodobacterales</taxon>
        <taxon>Roseobacteraceae</taxon>
        <taxon>Thalassovita</taxon>
    </lineage>
</organism>
<evidence type="ECO:0000313" key="3">
    <source>
        <dbReference type="EMBL" id="CUH71822.1"/>
    </source>
</evidence>